<keyword evidence="3" id="KW-1185">Reference proteome</keyword>
<protein>
    <submittedName>
        <fullName evidence="2">Uncharacterized protein</fullName>
    </submittedName>
</protein>
<dbReference type="AlphaFoldDB" id="A0A4Z2FBP3"/>
<reference evidence="2 3" key="1">
    <citation type="submission" date="2019-03" db="EMBL/GenBank/DDBJ databases">
        <title>First draft genome of Liparis tanakae, snailfish: a comprehensive survey of snailfish specific genes.</title>
        <authorList>
            <person name="Kim W."/>
            <person name="Song I."/>
            <person name="Jeong J.-H."/>
            <person name="Kim D."/>
            <person name="Kim S."/>
            <person name="Ryu S."/>
            <person name="Song J.Y."/>
            <person name="Lee S.K."/>
        </authorList>
    </citation>
    <scope>NUCLEOTIDE SEQUENCE [LARGE SCALE GENOMIC DNA]</scope>
    <source>
        <tissue evidence="2">Muscle</tissue>
    </source>
</reference>
<evidence type="ECO:0000313" key="3">
    <source>
        <dbReference type="Proteomes" id="UP000314294"/>
    </source>
</evidence>
<dbReference type="Proteomes" id="UP000314294">
    <property type="component" value="Unassembled WGS sequence"/>
</dbReference>
<organism evidence="2 3">
    <name type="scientific">Liparis tanakae</name>
    <name type="common">Tanaka's snailfish</name>
    <dbReference type="NCBI Taxonomy" id="230148"/>
    <lineage>
        <taxon>Eukaryota</taxon>
        <taxon>Metazoa</taxon>
        <taxon>Chordata</taxon>
        <taxon>Craniata</taxon>
        <taxon>Vertebrata</taxon>
        <taxon>Euteleostomi</taxon>
        <taxon>Actinopterygii</taxon>
        <taxon>Neopterygii</taxon>
        <taxon>Teleostei</taxon>
        <taxon>Neoteleostei</taxon>
        <taxon>Acanthomorphata</taxon>
        <taxon>Eupercaria</taxon>
        <taxon>Perciformes</taxon>
        <taxon>Cottioidei</taxon>
        <taxon>Cottales</taxon>
        <taxon>Liparidae</taxon>
        <taxon>Liparis</taxon>
    </lineage>
</organism>
<feature type="compositionally biased region" description="Polar residues" evidence="1">
    <location>
        <begin position="1"/>
        <end position="15"/>
    </location>
</feature>
<comment type="caution">
    <text evidence="2">The sequence shown here is derived from an EMBL/GenBank/DDBJ whole genome shotgun (WGS) entry which is preliminary data.</text>
</comment>
<accession>A0A4Z2FBP3</accession>
<name>A0A4Z2FBP3_9TELE</name>
<feature type="compositionally biased region" description="Basic and acidic residues" evidence="1">
    <location>
        <begin position="41"/>
        <end position="63"/>
    </location>
</feature>
<evidence type="ECO:0000256" key="1">
    <source>
        <dbReference type="SAM" id="MobiDB-lite"/>
    </source>
</evidence>
<gene>
    <name evidence="2" type="ORF">EYF80_051642</name>
</gene>
<sequence length="63" mass="6747">MSRAASATQSESSTDSPHESEMLGQLLRGGRQVGEAAQVGLDRREEVRLDEAGAERVEPHAVT</sequence>
<feature type="region of interest" description="Disordered" evidence="1">
    <location>
        <begin position="1"/>
        <end position="63"/>
    </location>
</feature>
<dbReference type="EMBL" id="SRLO01001396">
    <property type="protein sequence ID" value="TNN38193.1"/>
    <property type="molecule type" value="Genomic_DNA"/>
</dbReference>
<evidence type="ECO:0000313" key="2">
    <source>
        <dbReference type="EMBL" id="TNN38193.1"/>
    </source>
</evidence>
<proteinExistence type="predicted"/>